<dbReference type="EMBL" id="CH933807">
    <property type="protein sequence ID" value="EDW13171.1"/>
    <property type="molecule type" value="Genomic_DNA"/>
</dbReference>
<feature type="compositionally biased region" description="Basic residues" evidence="3">
    <location>
        <begin position="1"/>
        <end position="17"/>
    </location>
</feature>
<dbReference type="Proteomes" id="UP000009192">
    <property type="component" value="Unassembled WGS sequence"/>
</dbReference>
<dbReference type="FunCoup" id="B4KG32">
    <property type="interactions" value="2"/>
</dbReference>
<evidence type="ECO:0000256" key="3">
    <source>
        <dbReference type="SAM" id="MobiDB-lite"/>
    </source>
</evidence>
<keyword evidence="2" id="KW-0802">TPR repeat</keyword>
<dbReference type="GO" id="GO:0060271">
    <property type="term" value="P:cilium assembly"/>
    <property type="evidence" value="ECO:0007669"/>
    <property type="project" value="TreeGrafter"/>
</dbReference>
<dbReference type="InterPro" id="IPR052628">
    <property type="entry name" value="CFAP70"/>
</dbReference>
<evidence type="ECO:0000313" key="5">
    <source>
        <dbReference type="Proteomes" id="UP000009192"/>
    </source>
</evidence>
<dbReference type="InParanoid" id="B4KG32"/>
<dbReference type="OMA" id="LECWKMA"/>
<dbReference type="HOGENOM" id="CLU_011009_0_0_1"/>
<name>B4KG32_DROMO</name>
<protein>
    <submittedName>
        <fullName evidence="4">Uncharacterized protein</fullName>
    </submittedName>
</protein>
<evidence type="ECO:0000313" key="4">
    <source>
        <dbReference type="EMBL" id="EDW13171.1"/>
    </source>
</evidence>
<dbReference type="SUPFAM" id="SSF48452">
    <property type="entry name" value="TPR-like"/>
    <property type="match status" value="1"/>
</dbReference>
<dbReference type="GO" id="GO:0070062">
    <property type="term" value="C:extracellular exosome"/>
    <property type="evidence" value="ECO:0007669"/>
    <property type="project" value="TreeGrafter"/>
</dbReference>
<keyword evidence="1" id="KW-0677">Repeat</keyword>
<accession>B4KG32</accession>
<dbReference type="eggNOG" id="ENOG502QSJ2">
    <property type="taxonomic scope" value="Eukaryota"/>
</dbReference>
<dbReference type="PANTHER" id="PTHR44314">
    <property type="entry name" value="CILIA- AND FLAGELLA-ASSOCIATED PROTEIN 70"/>
    <property type="match status" value="1"/>
</dbReference>
<dbReference type="InterPro" id="IPR019734">
    <property type="entry name" value="TPR_rpt"/>
</dbReference>
<reference evidence="4 5" key="1">
    <citation type="journal article" date="2007" name="Nature">
        <title>Evolution of genes and genomes on the Drosophila phylogeny.</title>
        <authorList>
            <consortium name="Drosophila 12 Genomes Consortium"/>
            <person name="Clark A.G."/>
            <person name="Eisen M.B."/>
            <person name="Smith D.R."/>
            <person name="Bergman C.M."/>
            <person name="Oliver B."/>
            <person name="Markow T.A."/>
            <person name="Kaufman T.C."/>
            <person name="Kellis M."/>
            <person name="Gelbart W."/>
            <person name="Iyer V.N."/>
            <person name="Pollard D.A."/>
            <person name="Sackton T.B."/>
            <person name="Larracuente A.M."/>
            <person name="Singh N.D."/>
            <person name="Abad J.P."/>
            <person name="Abt D.N."/>
            <person name="Adryan B."/>
            <person name="Aguade M."/>
            <person name="Akashi H."/>
            <person name="Anderson W.W."/>
            <person name="Aquadro C.F."/>
            <person name="Ardell D.H."/>
            <person name="Arguello R."/>
            <person name="Artieri C.G."/>
            <person name="Barbash D.A."/>
            <person name="Barker D."/>
            <person name="Barsanti P."/>
            <person name="Batterham P."/>
            <person name="Batzoglou S."/>
            <person name="Begun D."/>
            <person name="Bhutkar A."/>
            <person name="Blanco E."/>
            <person name="Bosak S.A."/>
            <person name="Bradley R.K."/>
            <person name="Brand A.D."/>
            <person name="Brent M.R."/>
            <person name="Brooks A.N."/>
            <person name="Brown R.H."/>
            <person name="Butlin R.K."/>
            <person name="Caggese C."/>
            <person name="Calvi B.R."/>
            <person name="Bernardo de Carvalho A."/>
            <person name="Caspi A."/>
            <person name="Castrezana S."/>
            <person name="Celniker S.E."/>
            <person name="Chang J.L."/>
            <person name="Chapple C."/>
            <person name="Chatterji S."/>
            <person name="Chinwalla A."/>
            <person name="Civetta A."/>
            <person name="Clifton S.W."/>
            <person name="Comeron J.M."/>
            <person name="Costello J.C."/>
            <person name="Coyne J.A."/>
            <person name="Daub J."/>
            <person name="David R.G."/>
            <person name="Delcher A.L."/>
            <person name="Delehaunty K."/>
            <person name="Do C.B."/>
            <person name="Ebling H."/>
            <person name="Edwards K."/>
            <person name="Eickbush T."/>
            <person name="Evans J.D."/>
            <person name="Filipski A."/>
            <person name="Findeiss S."/>
            <person name="Freyhult E."/>
            <person name="Fulton L."/>
            <person name="Fulton R."/>
            <person name="Garcia A.C."/>
            <person name="Gardiner A."/>
            <person name="Garfield D.A."/>
            <person name="Garvin B.E."/>
            <person name="Gibson G."/>
            <person name="Gilbert D."/>
            <person name="Gnerre S."/>
            <person name="Godfrey J."/>
            <person name="Good R."/>
            <person name="Gotea V."/>
            <person name="Gravely B."/>
            <person name="Greenberg A.J."/>
            <person name="Griffiths-Jones S."/>
            <person name="Gross S."/>
            <person name="Guigo R."/>
            <person name="Gustafson E.A."/>
            <person name="Haerty W."/>
            <person name="Hahn M.W."/>
            <person name="Halligan D.L."/>
            <person name="Halpern A.L."/>
            <person name="Halter G.M."/>
            <person name="Han M.V."/>
            <person name="Heger A."/>
            <person name="Hillier L."/>
            <person name="Hinrichs A.S."/>
            <person name="Holmes I."/>
            <person name="Hoskins R.A."/>
            <person name="Hubisz M.J."/>
            <person name="Hultmark D."/>
            <person name="Huntley M.A."/>
            <person name="Jaffe D.B."/>
            <person name="Jagadeeshan S."/>
            <person name="Jeck W.R."/>
            <person name="Johnson J."/>
            <person name="Jones C.D."/>
            <person name="Jordan W.C."/>
            <person name="Karpen G.H."/>
            <person name="Kataoka E."/>
            <person name="Keightley P.D."/>
            <person name="Kheradpour P."/>
            <person name="Kirkness E.F."/>
            <person name="Koerich L.B."/>
            <person name="Kristiansen K."/>
            <person name="Kudrna D."/>
            <person name="Kulathinal R.J."/>
            <person name="Kumar S."/>
            <person name="Kwok R."/>
            <person name="Lander E."/>
            <person name="Langley C.H."/>
            <person name="Lapoint R."/>
            <person name="Lazzaro B.P."/>
            <person name="Lee S.J."/>
            <person name="Levesque L."/>
            <person name="Li R."/>
            <person name="Lin C.F."/>
            <person name="Lin M.F."/>
            <person name="Lindblad-Toh K."/>
            <person name="Llopart A."/>
            <person name="Long M."/>
            <person name="Low L."/>
            <person name="Lozovsky E."/>
            <person name="Lu J."/>
            <person name="Luo M."/>
            <person name="Machado C.A."/>
            <person name="Makalowski W."/>
            <person name="Marzo M."/>
            <person name="Matsuda M."/>
            <person name="Matzkin L."/>
            <person name="McAllister B."/>
            <person name="McBride C.S."/>
            <person name="McKernan B."/>
            <person name="McKernan K."/>
            <person name="Mendez-Lago M."/>
            <person name="Minx P."/>
            <person name="Mollenhauer M.U."/>
            <person name="Montooth K."/>
            <person name="Mount S.M."/>
            <person name="Mu X."/>
            <person name="Myers E."/>
            <person name="Negre B."/>
            <person name="Newfeld S."/>
            <person name="Nielsen R."/>
            <person name="Noor M.A."/>
            <person name="O'Grady P."/>
            <person name="Pachter L."/>
            <person name="Papaceit M."/>
            <person name="Parisi M.J."/>
            <person name="Parisi M."/>
            <person name="Parts L."/>
            <person name="Pedersen J.S."/>
            <person name="Pesole G."/>
            <person name="Phillippy A.M."/>
            <person name="Ponting C.P."/>
            <person name="Pop M."/>
            <person name="Porcelli D."/>
            <person name="Powell J.R."/>
            <person name="Prohaska S."/>
            <person name="Pruitt K."/>
            <person name="Puig M."/>
            <person name="Quesneville H."/>
            <person name="Ram K.R."/>
            <person name="Rand D."/>
            <person name="Rasmussen M.D."/>
            <person name="Reed L.K."/>
            <person name="Reenan R."/>
            <person name="Reily A."/>
            <person name="Remington K.A."/>
            <person name="Rieger T.T."/>
            <person name="Ritchie M.G."/>
            <person name="Robin C."/>
            <person name="Rogers Y.H."/>
            <person name="Rohde C."/>
            <person name="Rozas J."/>
            <person name="Rubenfield M.J."/>
            <person name="Ruiz A."/>
            <person name="Russo S."/>
            <person name="Salzberg S.L."/>
            <person name="Sanchez-Gracia A."/>
            <person name="Saranga D.J."/>
            <person name="Sato H."/>
            <person name="Schaeffer S.W."/>
            <person name="Schatz M.C."/>
            <person name="Schlenke T."/>
            <person name="Schwartz R."/>
            <person name="Segarra C."/>
            <person name="Singh R.S."/>
            <person name="Sirot L."/>
            <person name="Sirota M."/>
            <person name="Sisneros N.B."/>
            <person name="Smith C.D."/>
            <person name="Smith T.F."/>
            <person name="Spieth J."/>
            <person name="Stage D.E."/>
            <person name="Stark A."/>
            <person name="Stephan W."/>
            <person name="Strausberg R.L."/>
            <person name="Strempel S."/>
            <person name="Sturgill D."/>
            <person name="Sutton G."/>
            <person name="Sutton G.G."/>
            <person name="Tao W."/>
            <person name="Teichmann S."/>
            <person name="Tobari Y.N."/>
            <person name="Tomimura Y."/>
            <person name="Tsolas J.M."/>
            <person name="Valente V.L."/>
            <person name="Venter E."/>
            <person name="Venter J.C."/>
            <person name="Vicario S."/>
            <person name="Vieira F.G."/>
            <person name="Vilella A.J."/>
            <person name="Villasante A."/>
            <person name="Walenz B."/>
            <person name="Wang J."/>
            <person name="Wasserman M."/>
            <person name="Watts T."/>
            <person name="Wilson D."/>
            <person name="Wilson R.K."/>
            <person name="Wing R.A."/>
            <person name="Wolfner M.F."/>
            <person name="Wong A."/>
            <person name="Wong G.K."/>
            <person name="Wu C.I."/>
            <person name="Wu G."/>
            <person name="Yamamoto D."/>
            <person name="Yang H.P."/>
            <person name="Yang S.P."/>
            <person name="Yorke J.A."/>
            <person name="Yoshida K."/>
            <person name="Zdobnov E."/>
            <person name="Zhang P."/>
            <person name="Zhang Y."/>
            <person name="Zimin A.V."/>
            <person name="Baldwin J."/>
            <person name="Abdouelleil A."/>
            <person name="Abdulkadir J."/>
            <person name="Abebe A."/>
            <person name="Abera B."/>
            <person name="Abreu J."/>
            <person name="Acer S.C."/>
            <person name="Aftuck L."/>
            <person name="Alexander A."/>
            <person name="An P."/>
            <person name="Anderson E."/>
            <person name="Anderson S."/>
            <person name="Arachi H."/>
            <person name="Azer M."/>
            <person name="Bachantsang P."/>
            <person name="Barry A."/>
            <person name="Bayul T."/>
            <person name="Berlin A."/>
            <person name="Bessette D."/>
            <person name="Bloom T."/>
            <person name="Blye J."/>
            <person name="Boguslavskiy L."/>
            <person name="Bonnet C."/>
            <person name="Boukhgalter B."/>
            <person name="Bourzgui I."/>
            <person name="Brown A."/>
            <person name="Cahill P."/>
            <person name="Channer S."/>
            <person name="Cheshatsang Y."/>
            <person name="Chuda L."/>
            <person name="Citroen M."/>
            <person name="Collymore A."/>
            <person name="Cooke P."/>
            <person name="Costello M."/>
            <person name="D'Aco K."/>
            <person name="Daza R."/>
            <person name="De Haan G."/>
            <person name="DeGray S."/>
            <person name="DeMaso C."/>
            <person name="Dhargay N."/>
            <person name="Dooley K."/>
            <person name="Dooley E."/>
            <person name="Doricent M."/>
            <person name="Dorje P."/>
            <person name="Dorjee K."/>
            <person name="Dupes A."/>
            <person name="Elong R."/>
            <person name="Falk J."/>
            <person name="Farina A."/>
            <person name="Faro S."/>
            <person name="Ferguson D."/>
            <person name="Fisher S."/>
            <person name="Foley C.D."/>
            <person name="Franke A."/>
            <person name="Friedrich D."/>
            <person name="Gadbois L."/>
            <person name="Gearin G."/>
            <person name="Gearin C.R."/>
            <person name="Giannoukos G."/>
            <person name="Goode T."/>
            <person name="Graham J."/>
            <person name="Grandbois E."/>
            <person name="Grewal S."/>
            <person name="Gyaltsen K."/>
            <person name="Hafez N."/>
            <person name="Hagos B."/>
            <person name="Hall J."/>
            <person name="Henson C."/>
            <person name="Hollinger A."/>
            <person name="Honan T."/>
            <person name="Huard M.D."/>
            <person name="Hughes L."/>
            <person name="Hurhula B."/>
            <person name="Husby M.E."/>
            <person name="Kamat A."/>
            <person name="Kanga B."/>
            <person name="Kashin S."/>
            <person name="Khazanovich D."/>
            <person name="Kisner P."/>
            <person name="Lance K."/>
            <person name="Lara M."/>
            <person name="Lee W."/>
            <person name="Lennon N."/>
            <person name="Letendre F."/>
            <person name="LeVine R."/>
            <person name="Lipovsky A."/>
            <person name="Liu X."/>
            <person name="Liu J."/>
            <person name="Liu S."/>
            <person name="Lokyitsang T."/>
            <person name="Lokyitsang Y."/>
            <person name="Lubonja R."/>
            <person name="Lui A."/>
            <person name="MacDonald P."/>
            <person name="Magnisalis V."/>
            <person name="Maru K."/>
            <person name="Matthews C."/>
            <person name="McCusker W."/>
            <person name="McDonough S."/>
            <person name="Mehta T."/>
            <person name="Meldrim J."/>
            <person name="Meneus L."/>
            <person name="Mihai O."/>
            <person name="Mihalev A."/>
            <person name="Mihova T."/>
            <person name="Mittelman R."/>
            <person name="Mlenga V."/>
            <person name="Montmayeur A."/>
            <person name="Mulrain L."/>
            <person name="Navidi A."/>
            <person name="Naylor J."/>
            <person name="Negash T."/>
            <person name="Nguyen T."/>
            <person name="Nguyen N."/>
            <person name="Nicol R."/>
            <person name="Norbu C."/>
            <person name="Norbu N."/>
            <person name="Novod N."/>
            <person name="O'Neill B."/>
            <person name="Osman S."/>
            <person name="Markiewicz E."/>
            <person name="Oyono O.L."/>
            <person name="Patti C."/>
            <person name="Phunkhang P."/>
            <person name="Pierre F."/>
            <person name="Priest M."/>
            <person name="Raghuraman S."/>
            <person name="Rege F."/>
            <person name="Reyes R."/>
            <person name="Rise C."/>
            <person name="Rogov P."/>
            <person name="Ross K."/>
            <person name="Ryan E."/>
            <person name="Settipalli S."/>
            <person name="Shea T."/>
            <person name="Sherpa N."/>
            <person name="Shi L."/>
            <person name="Shih D."/>
            <person name="Sparrow T."/>
            <person name="Spaulding J."/>
            <person name="Stalker J."/>
            <person name="Stange-Thomann N."/>
            <person name="Stavropoulos S."/>
            <person name="Stone C."/>
            <person name="Strader C."/>
            <person name="Tesfaye S."/>
            <person name="Thomson T."/>
            <person name="Thoulutsang Y."/>
            <person name="Thoulutsang D."/>
            <person name="Topham K."/>
            <person name="Topping I."/>
            <person name="Tsamla T."/>
            <person name="Vassiliev H."/>
            <person name="Vo A."/>
            <person name="Wangchuk T."/>
            <person name="Wangdi T."/>
            <person name="Weiand M."/>
            <person name="Wilkinson J."/>
            <person name="Wilson A."/>
            <person name="Yadav S."/>
            <person name="Young G."/>
            <person name="Yu Q."/>
            <person name="Zembek L."/>
            <person name="Zhong D."/>
            <person name="Zimmer A."/>
            <person name="Zwirko Z."/>
            <person name="Jaffe D.B."/>
            <person name="Alvarez P."/>
            <person name="Brockman W."/>
            <person name="Butler J."/>
            <person name="Chin C."/>
            <person name="Gnerre S."/>
            <person name="Grabherr M."/>
            <person name="Kleber M."/>
            <person name="Mauceli E."/>
            <person name="MacCallum I."/>
        </authorList>
    </citation>
    <scope>NUCLEOTIDE SEQUENCE [LARGE SCALE GENOMIC DNA]</scope>
    <source>
        <strain evidence="5">Tucson 15081-1352.22</strain>
    </source>
</reference>
<keyword evidence="5" id="KW-1185">Reference proteome</keyword>
<feature type="region of interest" description="Disordered" evidence="3">
    <location>
        <begin position="1"/>
        <end position="23"/>
    </location>
</feature>
<dbReference type="OrthoDB" id="10262375at2759"/>
<evidence type="ECO:0000256" key="2">
    <source>
        <dbReference type="ARBA" id="ARBA00022803"/>
    </source>
</evidence>
<dbReference type="PhylomeDB" id="B4KG32"/>
<dbReference type="KEGG" id="dmo:Dmoj_GI18069"/>
<gene>
    <name evidence="4" type="primary">Dmoj\GI18069</name>
    <name evidence="4" type="ORF">Dmoj_GI18069</name>
</gene>
<dbReference type="InterPro" id="IPR011990">
    <property type="entry name" value="TPR-like_helical_dom_sf"/>
</dbReference>
<feature type="region of interest" description="Disordered" evidence="3">
    <location>
        <begin position="169"/>
        <end position="192"/>
    </location>
</feature>
<organism evidence="4 5">
    <name type="scientific">Drosophila mojavensis</name>
    <name type="common">Fruit fly</name>
    <dbReference type="NCBI Taxonomy" id="7230"/>
    <lineage>
        <taxon>Eukaryota</taxon>
        <taxon>Metazoa</taxon>
        <taxon>Ecdysozoa</taxon>
        <taxon>Arthropoda</taxon>
        <taxon>Hexapoda</taxon>
        <taxon>Insecta</taxon>
        <taxon>Pterygota</taxon>
        <taxon>Neoptera</taxon>
        <taxon>Endopterygota</taxon>
        <taxon>Diptera</taxon>
        <taxon>Brachycera</taxon>
        <taxon>Muscomorpha</taxon>
        <taxon>Ephydroidea</taxon>
        <taxon>Drosophilidae</taxon>
        <taxon>Drosophila</taxon>
    </lineage>
</organism>
<dbReference type="SMART" id="SM00028">
    <property type="entry name" value="TPR"/>
    <property type="match status" value="4"/>
</dbReference>
<proteinExistence type="predicted"/>
<dbReference type="Gene3D" id="1.25.40.10">
    <property type="entry name" value="Tetratricopeptide repeat domain"/>
    <property type="match status" value="1"/>
</dbReference>
<sequence>MESRKSGKAQPKRKSKRSQLGSKRSIVTARLDEKAFPQRVFLYLQLKEIVNMPVVSYPLELHLHHAKNTLQKMCDHYTQETIIYESEFALGRPAFAMGIMQDNLEDMNTFSDNPLVVTLYQRIPRHRKDELITVNTVRGDASAWLFKSDKKPGDAAGGDSAPAIVNDTVDTEAEGEDKVHGEAEADVEEEDDEGEYVEESLEFVSRGHCDLLQLFQRKRFIHNVQIMLYPEYHSKLQTETTQKITTTSSWHMYSILPILKHIHFSNVFFITLESVYNAPDELHFRAADLGMSISLRSVRVGDEEPVEVLPLCDFFSFNSQIISDQCTVVVWESIKRDLLKKGEPGLVSVQMETSLRVPVQRILQRLLKTQGVDFQLEKINPFVDSALVCNSMHRYVLTGEMQDILEAAVVNNDYELLLQLYDTDPAKVLYEGAINLSVFGYPNVNACRFAFMLHSAERRSTRKTFRMTSVGAPALPMFAIVKLCFFQTLSMRDAALDTYNESKLKAGQLCRCFTINPCVETNSRDVLKELYRRFDELIKDVISYIIKNDLTDVDERRNYFCCTVGNLSNLLINICGNDFNVRMPTKTNIEFREMLTHMHKDLMDRIVRILNDCGWEALGNCVLNKDRDLQRMRRLLDEHHNMCMVGDCVLAKQLFAELKSACTCKMMFNFYVFLNSVQTLNFKHATAYLLNQMEYNWDGEYFVNLLKLYIDYQIEIKAELEQEREMEEMPPDLQLELELEAETEATELKKPRQAYSNMIANLCAFATANNLDCEAWILLHCYYKEKNYLPGMEYTRWRYESLYYVPRRSMPLTPRPLYETFMPMKFDLTDKSVHVIKFYEVFKKFANLGAYAFAETVYSQIAAEFPPIETYLVTTTLMMLQGQIDELFQVRQLPTDNSERGLMMKYYQAHINGNVEYSRQRYLNAIECFKELLTIDKEDTSTLAMFYLSYLRLARLSFECEDFELALQAYELCVPTAKTEKNFMANYGMGLTLYYLNRLEDAIVYLARSTEVDIYMPDSWGFLATINLRLGRNKTALNCWKVAKMYPEIPMCKRVYTELDKINYSDVNLLVDDDNQRTLE</sequence>
<dbReference type="AlphaFoldDB" id="B4KG32"/>
<dbReference type="GO" id="GO:0003341">
    <property type="term" value="P:cilium movement"/>
    <property type="evidence" value="ECO:0007669"/>
    <property type="project" value="TreeGrafter"/>
</dbReference>
<dbReference type="PANTHER" id="PTHR44314:SF1">
    <property type="entry name" value="CILIA- AND FLAGELLA-ASSOCIATED PROTEIN 70"/>
    <property type="match status" value="1"/>
</dbReference>
<evidence type="ECO:0000256" key="1">
    <source>
        <dbReference type="ARBA" id="ARBA00022737"/>
    </source>
</evidence>
<dbReference type="GO" id="GO:0031514">
    <property type="term" value="C:motile cilium"/>
    <property type="evidence" value="ECO:0007669"/>
    <property type="project" value="TreeGrafter"/>
</dbReference>